<dbReference type="Proteomes" id="UP000292702">
    <property type="component" value="Unassembled WGS sequence"/>
</dbReference>
<accession>A0A4R0RNP3</accession>
<evidence type="ECO:0000313" key="3">
    <source>
        <dbReference type="Proteomes" id="UP000292702"/>
    </source>
</evidence>
<evidence type="ECO:0000313" key="2">
    <source>
        <dbReference type="EMBL" id="TCD69296.1"/>
    </source>
</evidence>
<gene>
    <name evidence="2" type="ORF">EIP91_008051</name>
</gene>
<feature type="compositionally biased region" description="Polar residues" evidence="1">
    <location>
        <begin position="100"/>
        <end position="110"/>
    </location>
</feature>
<evidence type="ECO:0000256" key="1">
    <source>
        <dbReference type="SAM" id="MobiDB-lite"/>
    </source>
</evidence>
<keyword evidence="3" id="KW-1185">Reference proteome</keyword>
<dbReference type="EMBL" id="RWJN01000044">
    <property type="protein sequence ID" value="TCD69296.1"/>
    <property type="molecule type" value="Genomic_DNA"/>
</dbReference>
<reference evidence="2 3" key="1">
    <citation type="submission" date="2018-11" db="EMBL/GenBank/DDBJ databases">
        <title>Genome assembly of Steccherinum ochraceum LE-BIN_3174, the white-rot fungus of the Steccherinaceae family (The Residual Polyporoid clade, Polyporales, Basidiomycota).</title>
        <authorList>
            <person name="Fedorova T.V."/>
            <person name="Glazunova O.A."/>
            <person name="Landesman E.O."/>
            <person name="Moiseenko K.V."/>
            <person name="Psurtseva N.V."/>
            <person name="Savinova O.S."/>
            <person name="Shakhova N.V."/>
            <person name="Tyazhelova T.V."/>
            <person name="Vasina D.V."/>
        </authorList>
    </citation>
    <scope>NUCLEOTIDE SEQUENCE [LARGE SCALE GENOMIC DNA]</scope>
    <source>
        <strain evidence="2 3">LE-BIN_3174</strain>
    </source>
</reference>
<feature type="region of interest" description="Disordered" evidence="1">
    <location>
        <begin position="91"/>
        <end position="110"/>
    </location>
</feature>
<comment type="caution">
    <text evidence="2">The sequence shown here is derived from an EMBL/GenBank/DDBJ whole genome shotgun (WGS) entry which is preliminary data.</text>
</comment>
<proteinExistence type="predicted"/>
<name>A0A4R0RNP3_9APHY</name>
<sequence length="145" mass="15772">MSTLDICLLPAFGRPAAQLQVADALFLPRLSLSSSAWHEGPISTISTAQHVPYFLTAPDTAHLRAHDPSFLTSPRSLTTQSQTRTRDLLDEHGDRACPNGSLQVPSYPTSGNLGPRSIRWKLEAEHLIHLKLGILGSYAVCTAFV</sequence>
<dbReference type="AlphaFoldDB" id="A0A4R0RNP3"/>
<protein>
    <submittedName>
        <fullName evidence="2">Uncharacterized protein</fullName>
    </submittedName>
</protein>
<organism evidence="2 3">
    <name type="scientific">Steccherinum ochraceum</name>
    <dbReference type="NCBI Taxonomy" id="92696"/>
    <lineage>
        <taxon>Eukaryota</taxon>
        <taxon>Fungi</taxon>
        <taxon>Dikarya</taxon>
        <taxon>Basidiomycota</taxon>
        <taxon>Agaricomycotina</taxon>
        <taxon>Agaricomycetes</taxon>
        <taxon>Polyporales</taxon>
        <taxon>Steccherinaceae</taxon>
        <taxon>Steccherinum</taxon>
    </lineage>
</organism>